<dbReference type="SUPFAM" id="SSF57716">
    <property type="entry name" value="Glucocorticoid receptor-like (DNA-binding domain)"/>
    <property type="match status" value="1"/>
</dbReference>
<keyword evidence="2" id="KW-0863">Zinc-finger</keyword>
<dbReference type="InterPro" id="IPR000962">
    <property type="entry name" value="Znf_DskA_TraR"/>
</dbReference>
<feature type="domain" description="Zinc finger DksA/TraR C4-type" evidence="5">
    <location>
        <begin position="46"/>
        <end position="78"/>
    </location>
</feature>
<dbReference type="Pfam" id="PF01258">
    <property type="entry name" value="zf-dskA_traR"/>
    <property type="match status" value="1"/>
</dbReference>
<name>A0AAW6PSX5_PSEPU</name>
<evidence type="ECO:0000313" key="6">
    <source>
        <dbReference type="EMBL" id="MDF3872953.1"/>
    </source>
</evidence>
<dbReference type="Proteomes" id="UP001217741">
    <property type="component" value="Unassembled WGS sequence"/>
</dbReference>
<dbReference type="GO" id="GO:0008270">
    <property type="term" value="F:zinc ion binding"/>
    <property type="evidence" value="ECO:0007669"/>
    <property type="project" value="UniProtKB-KW"/>
</dbReference>
<evidence type="ECO:0000256" key="3">
    <source>
        <dbReference type="ARBA" id="ARBA00022833"/>
    </source>
</evidence>
<dbReference type="EMBL" id="JARJLO010000326">
    <property type="protein sequence ID" value="MDF3872953.1"/>
    <property type="molecule type" value="Genomic_DNA"/>
</dbReference>
<dbReference type="PANTHER" id="PTHR38777">
    <property type="entry name" value="FELS-2 PROPHAGE PROTEIN"/>
    <property type="match status" value="1"/>
</dbReference>
<dbReference type="RefSeq" id="WP_276237055.1">
    <property type="nucleotide sequence ID" value="NZ_JARJLN010000333.1"/>
</dbReference>
<dbReference type="AlphaFoldDB" id="A0AAW6PSX5"/>
<evidence type="ECO:0000313" key="7">
    <source>
        <dbReference type="Proteomes" id="UP001217741"/>
    </source>
</evidence>
<sequence length="85" mass="9148">MPSTSTRPLGGIVVADIADLANDRTQWHLDLVLSARLPAPECESLEDCVGCGGSIPEPRRLAVQGCQRCIECQGYFEKKGARYAG</sequence>
<feature type="zinc finger region" description="dksA C4-type" evidence="4">
    <location>
        <begin position="48"/>
        <end position="72"/>
    </location>
</feature>
<keyword evidence="1" id="KW-0479">Metal-binding</keyword>
<evidence type="ECO:0000256" key="1">
    <source>
        <dbReference type="ARBA" id="ARBA00022723"/>
    </source>
</evidence>
<comment type="caution">
    <text evidence="6">The sequence shown here is derived from an EMBL/GenBank/DDBJ whole genome shotgun (WGS) entry which is preliminary data.</text>
</comment>
<organism evidence="6 7">
    <name type="scientific">Pseudomonas putida</name>
    <name type="common">Arthrobacter siderocapsulatus</name>
    <dbReference type="NCBI Taxonomy" id="303"/>
    <lineage>
        <taxon>Bacteria</taxon>
        <taxon>Pseudomonadati</taxon>
        <taxon>Pseudomonadota</taxon>
        <taxon>Gammaproteobacteria</taxon>
        <taxon>Pseudomonadales</taxon>
        <taxon>Pseudomonadaceae</taxon>
        <taxon>Pseudomonas</taxon>
    </lineage>
</organism>
<protein>
    <submittedName>
        <fullName evidence="6">TraR/DksA C4-type zinc finger protein</fullName>
    </submittedName>
</protein>
<dbReference type="GO" id="GO:1900378">
    <property type="term" value="P:positive regulation of secondary metabolite biosynthetic process"/>
    <property type="evidence" value="ECO:0007669"/>
    <property type="project" value="TreeGrafter"/>
</dbReference>
<dbReference type="PROSITE" id="PS51128">
    <property type="entry name" value="ZF_DKSA_2"/>
    <property type="match status" value="1"/>
</dbReference>
<accession>A0AAW6PSX5</accession>
<keyword evidence="3" id="KW-0862">Zinc</keyword>
<dbReference type="PANTHER" id="PTHR38777:SF1">
    <property type="entry name" value="DNAK SUPPRESSOR PROTEIN"/>
    <property type="match status" value="1"/>
</dbReference>
<evidence type="ECO:0000256" key="4">
    <source>
        <dbReference type="PROSITE-ProRule" id="PRU00510"/>
    </source>
</evidence>
<proteinExistence type="predicted"/>
<gene>
    <name evidence="6" type="ORF">P3W50_21135</name>
</gene>
<reference evidence="6" key="1">
    <citation type="submission" date="2023-03" db="EMBL/GenBank/DDBJ databases">
        <title>Draft assemblies of triclosan tolerant bacteria isolated from returned activated sludge.</title>
        <authorList>
            <person name="Van Hamelsveld S."/>
        </authorList>
    </citation>
    <scope>NUCLEOTIDE SEQUENCE</scope>
    <source>
        <strain evidence="6">GW210012_S60</strain>
    </source>
</reference>
<evidence type="ECO:0000259" key="5">
    <source>
        <dbReference type="Pfam" id="PF01258"/>
    </source>
</evidence>
<evidence type="ECO:0000256" key="2">
    <source>
        <dbReference type="ARBA" id="ARBA00022771"/>
    </source>
</evidence>